<evidence type="ECO:0000256" key="1">
    <source>
        <dbReference type="SAM" id="Phobius"/>
    </source>
</evidence>
<evidence type="ECO:0000313" key="2">
    <source>
        <dbReference type="EMBL" id="PTI50174.1"/>
    </source>
</evidence>
<evidence type="ECO:0000313" key="3">
    <source>
        <dbReference type="Proteomes" id="UP000240717"/>
    </source>
</evidence>
<feature type="transmembrane region" description="Helical" evidence="1">
    <location>
        <begin position="138"/>
        <end position="157"/>
    </location>
</feature>
<dbReference type="PANTHER" id="PTHR37305:SF1">
    <property type="entry name" value="MEMBRANE PROTEIN"/>
    <property type="match status" value="1"/>
</dbReference>
<gene>
    <name evidence="2" type="ORF">BU085_09890</name>
</gene>
<name>A0A2T4PYL6_STAWA</name>
<protein>
    <submittedName>
        <fullName evidence="2">ABC transporter permease</fullName>
    </submittedName>
</protein>
<feature type="transmembrane region" description="Helical" evidence="1">
    <location>
        <begin position="92"/>
        <end position="118"/>
    </location>
</feature>
<reference evidence="2 3" key="1">
    <citation type="journal article" date="2016" name="Front. Microbiol.">
        <title>Comprehensive Phylogenetic Analysis of Bovine Non-aureus Staphylococci Species Based on Whole-Genome Sequencing.</title>
        <authorList>
            <person name="Naushad S."/>
            <person name="Barkema H.W."/>
            <person name="Luby C."/>
            <person name="Condas L.A."/>
            <person name="Nobrega D.B."/>
            <person name="Carson D.A."/>
            <person name="De Buck J."/>
        </authorList>
    </citation>
    <scope>NUCLEOTIDE SEQUENCE [LARGE SCALE GENOMIC DNA]</scope>
    <source>
        <strain evidence="2 3">SNUC 2993</strain>
    </source>
</reference>
<sequence>MRSLQLVKHDLISIFKSPLTYIAFILVIGLTVFQAVMMANYSPGHKVDYTMVFIMANWLFLFAGLLFIIKTITRDYSQGTIQLYMNKMSSRIGYIVAKTISMILISFLFTLVQYIVIIVIESTTKGKSIDGDNFLTNIWFYLIFFLFFGLFLFLITLAVEKPAVIFTLGIFLLLIVPFIQPLVGLIPNIGDDIHKSFKYIPFTYLTQKMTESDVSFTHWQWFISIASIVVLFIVNVLYAAKRDI</sequence>
<keyword evidence="1" id="KW-0472">Membrane</keyword>
<dbReference type="Pfam" id="PF12679">
    <property type="entry name" value="ABC2_membrane_2"/>
    <property type="match status" value="1"/>
</dbReference>
<dbReference type="GO" id="GO:0005886">
    <property type="term" value="C:plasma membrane"/>
    <property type="evidence" value="ECO:0007669"/>
    <property type="project" value="UniProtKB-SubCell"/>
</dbReference>
<dbReference type="GO" id="GO:0140359">
    <property type="term" value="F:ABC-type transporter activity"/>
    <property type="evidence" value="ECO:0007669"/>
    <property type="project" value="InterPro"/>
</dbReference>
<dbReference type="AlphaFoldDB" id="A0A2T4PYL6"/>
<feature type="transmembrane region" description="Helical" evidence="1">
    <location>
        <begin position="51"/>
        <end position="72"/>
    </location>
</feature>
<feature type="transmembrane region" description="Helical" evidence="1">
    <location>
        <begin position="21"/>
        <end position="39"/>
    </location>
</feature>
<organism evidence="2 3">
    <name type="scientific">Staphylococcus warneri</name>
    <dbReference type="NCBI Taxonomy" id="1292"/>
    <lineage>
        <taxon>Bacteria</taxon>
        <taxon>Bacillati</taxon>
        <taxon>Bacillota</taxon>
        <taxon>Bacilli</taxon>
        <taxon>Bacillales</taxon>
        <taxon>Staphylococcaceae</taxon>
        <taxon>Staphylococcus</taxon>
    </lineage>
</organism>
<dbReference type="STRING" id="1194526.A284_04360"/>
<keyword evidence="1" id="KW-1133">Transmembrane helix</keyword>
<proteinExistence type="predicted"/>
<comment type="caution">
    <text evidence="2">The sequence shown here is derived from an EMBL/GenBank/DDBJ whole genome shotgun (WGS) entry which is preliminary data.</text>
</comment>
<accession>A0A2T4PYL6</accession>
<dbReference type="PANTHER" id="PTHR37305">
    <property type="entry name" value="INTEGRAL MEMBRANE PROTEIN-RELATED"/>
    <property type="match status" value="1"/>
</dbReference>
<dbReference type="Proteomes" id="UP000240717">
    <property type="component" value="Unassembled WGS sequence"/>
</dbReference>
<dbReference type="NCBIfam" id="NF047564">
    <property type="entry name" value="PSM_export_PmtD"/>
    <property type="match status" value="1"/>
</dbReference>
<feature type="transmembrane region" description="Helical" evidence="1">
    <location>
        <begin position="219"/>
        <end position="240"/>
    </location>
</feature>
<feature type="transmembrane region" description="Helical" evidence="1">
    <location>
        <begin position="164"/>
        <end position="186"/>
    </location>
</feature>
<keyword evidence="1" id="KW-0812">Transmembrane</keyword>
<dbReference type="EMBL" id="PZEV01000036">
    <property type="protein sequence ID" value="PTI50174.1"/>
    <property type="molecule type" value="Genomic_DNA"/>
</dbReference>
<dbReference type="RefSeq" id="WP_002452234.1">
    <property type="nucleotide sequence ID" value="NZ_CP054017.1"/>
</dbReference>